<dbReference type="OMA" id="DAQEQWK"/>
<comment type="caution">
    <text evidence="2">The sequence shown here is derived from an EMBL/GenBank/DDBJ whole genome shotgun (WGS) entry which is preliminary data.</text>
</comment>
<sequence>MQLSPVSLADAIVRAAALRDRCTALDSHLYDVLCTNVHANELLSSALQDVQRQLQDAQEQWKSEMKLSVE</sequence>
<feature type="coiled-coil region" evidence="1">
    <location>
        <begin position="40"/>
        <end position="67"/>
    </location>
</feature>
<dbReference type="AlphaFoldDB" id="E1EX19"/>
<reference evidence="2 3" key="1">
    <citation type="journal article" date="2010" name="BMC Genomics">
        <title>Genome analysis and comparative genomics of a Giardia intestinalis assemblage E isolate.</title>
        <authorList>
            <person name="Jerlstrom-Hultqvist J."/>
            <person name="Franzen O."/>
            <person name="Ankarklev J."/>
            <person name="Xu F."/>
            <person name="Nohynkova E."/>
            <person name="Andersson J.O."/>
            <person name="Svard S.G."/>
            <person name="Andersson B."/>
        </authorList>
    </citation>
    <scope>NUCLEOTIDE SEQUENCE [LARGE SCALE GENOMIC DNA]</scope>
    <source>
        <strain evidence="2 3">P15</strain>
    </source>
</reference>
<dbReference type="OrthoDB" id="10252816at2759"/>
<evidence type="ECO:0000313" key="2">
    <source>
        <dbReference type="EMBL" id="EFO65272.1"/>
    </source>
</evidence>
<name>E1EX19_GIAIA</name>
<dbReference type="VEuPathDB" id="GiardiaDB:GLP15_103"/>
<evidence type="ECO:0000256" key="1">
    <source>
        <dbReference type="SAM" id="Coils"/>
    </source>
</evidence>
<gene>
    <name evidence="2" type="ORF">GLP15_103</name>
</gene>
<protein>
    <submittedName>
        <fullName evidence="2">Uncharacterized protein</fullName>
    </submittedName>
</protein>
<accession>E1EX19</accession>
<evidence type="ECO:0000313" key="3">
    <source>
        <dbReference type="Proteomes" id="UP000008974"/>
    </source>
</evidence>
<organism evidence="2 3">
    <name type="scientific">Giardia intestinalis (strain P15)</name>
    <name type="common">Giardia lamblia</name>
    <dbReference type="NCBI Taxonomy" id="658858"/>
    <lineage>
        <taxon>Eukaryota</taxon>
        <taxon>Metamonada</taxon>
        <taxon>Diplomonadida</taxon>
        <taxon>Hexamitidae</taxon>
        <taxon>Giardiinae</taxon>
        <taxon>Giardia</taxon>
    </lineage>
</organism>
<dbReference type="EMBL" id="ACVC01000035">
    <property type="protein sequence ID" value="EFO65272.1"/>
    <property type="molecule type" value="Genomic_DNA"/>
</dbReference>
<dbReference type="Proteomes" id="UP000008974">
    <property type="component" value="Unassembled WGS sequence"/>
</dbReference>
<keyword evidence="1" id="KW-0175">Coiled coil</keyword>
<proteinExistence type="predicted"/>